<dbReference type="PANTHER" id="PTHR38694">
    <property type="entry name" value="CONSERVED EXPRESSED PROTEIN"/>
    <property type="match status" value="1"/>
</dbReference>
<dbReference type="AlphaFoldDB" id="A0A395ILS1"/>
<keyword evidence="4" id="KW-1185">Reference proteome</keyword>
<name>A0A395ILS1_9HELO</name>
<keyword evidence="2" id="KW-1133">Transmembrane helix</keyword>
<dbReference type="PANTHER" id="PTHR38694:SF1">
    <property type="entry name" value="PEROXIN DOMAIN-CONTAINING PROTEIN"/>
    <property type="match status" value="1"/>
</dbReference>
<dbReference type="InterPro" id="IPR021709">
    <property type="entry name" value="DUF3292"/>
</dbReference>
<feature type="region of interest" description="Disordered" evidence="1">
    <location>
        <begin position="191"/>
        <end position="217"/>
    </location>
</feature>
<evidence type="ECO:0000256" key="1">
    <source>
        <dbReference type="SAM" id="MobiDB-lite"/>
    </source>
</evidence>
<protein>
    <submittedName>
        <fullName evidence="3">Uncharacterized protein</fullName>
    </submittedName>
</protein>
<comment type="caution">
    <text evidence="3">The sequence shown here is derived from an EMBL/GenBank/DDBJ whole genome shotgun (WGS) entry which is preliminary data.</text>
</comment>
<sequence>MDSHDIPSLNDPHAVPTDPYRGRAQPIHNLPIKVEAHEEDIPTDSHALAIADHDEKGAAQVGHGNVEVRDLGWSDESHEVPTPLVGEPPLGGLDLNIADEEEFSPDKLRAKYRAAIYDSGGRAGELLETYCKIKVMEGRDRTVIFASVYFLAWLIDFLVPTIIGKYQGEAVEQEASNFVNSFASIAISSAAGKHPQGDPHGDEAGASTLEDATPDPTQMAVSAADAKDSNKLKAAAAGAGACEESSWRFERWALDDPAGPIRFPSRYKGDKEGWWARLEEQACCRWATSREIADGILIIDKAGEQKQLTANLITRRAFQSLISMGAQNVGSMVDTHGTRSTTAPNIKEI</sequence>
<evidence type="ECO:0000313" key="4">
    <source>
        <dbReference type="Proteomes" id="UP000249056"/>
    </source>
</evidence>
<feature type="region of interest" description="Disordered" evidence="1">
    <location>
        <begin position="1"/>
        <end position="25"/>
    </location>
</feature>
<keyword evidence="2" id="KW-0812">Transmembrane</keyword>
<gene>
    <name evidence="3" type="ORF">DID88_010306</name>
</gene>
<evidence type="ECO:0000313" key="3">
    <source>
        <dbReference type="EMBL" id="RAL61227.1"/>
    </source>
</evidence>
<feature type="transmembrane region" description="Helical" evidence="2">
    <location>
        <begin position="142"/>
        <end position="163"/>
    </location>
</feature>
<organism evidence="3 4">
    <name type="scientific">Monilinia fructigena</name>
    <dbReference type="NCBI Taxonomy" id="38457"/>
    <lineage>
        <taxon>Eukaryota</taxon>
        <taxon>Fungi</taxon>
        <taxon>Dikarya</taxon>
        <taxon>Ascomycota</taxon>
        <taxon>Pezizomycotina</taxon>
        <taxon>Leotiomycetes</taxon>
        <taxon>Helotiales</taxon>
        <taxon>Sclerotiniaceae</taxon>
        <taxon>Monilinia</taxon>
    </lineage>
</organism>
<dbReference type="OrthoDB" id="1708389at2759"/>
<proteinExistence type="predicted"/>
<accession>A0A395ILS1</accession>
<evidence type="ECO:0000256" key="2">
    <source>
        <dbReference type="SAM" id="Phobius"/>
    </source>
</evidence>
<dbReference type="Proteomes" id="UP000249056">
    <property type="component" value="Unassembled WGS sequence"/>
</dbReference>
<dbReference type="EMBL" id="QKRW01000033">
    <property type="protein sequence ID" value="RAL61227.1"/>
    <property type="molecule type" value="Genomic_DNA"/>
</dbReference>
<reference evidence="3 4" key="1">
    <citation type="submission" date="2018-06" db="EMBL/GenBank/DDBJ databases">
        <title>Genome Sequence of the Brown Rot Fungal Pathogen Monilinia fructigena.</title>
        <authorList>
            <person name="Landi L."/>
            <person name="De Miccolis Angelini R.M."/>
            <person name="Pollastro S."/>
            <person name="Abate D."/>
            <person name="Faretra F."/>
            <person name="Romanazzi G."/>
        </authorList>
    </citation>
    <scope>NUCLEOTIDE SEQUENCE [LARGE SCALE GENOMIC DNA]</scope>
    <source>
        <strain evidence="3 4">Mfrg269</strain>
    </source>
</reference>
<keyword evidence="2" id="KW-0472">Membrane</keyword>
<dbReference type="Pfam" id="PF11696">
    <property type="entry name" value="DUF3292"/>
    <property type="match status" value="3"/>
</dbReference>